<organism evidence="1 2">
    <name type="scientific">Aliarcobacter butzleri</name>
    <dbReference type="NCBI Taxonomy" id="28197"/>
    <lineage>
        <taxon>Bacteria</taxon>
        <taxon>Pseudomonadati</taxon>
        <taxon>Campylobacterota</taxon>
        <taxon>Epsilonproteobacteria</taxon>
        <taxon>Campylobacterales</taxon>
        <taxon>Arcobacteraceae</taxon>
        <taxon>Aliarcobacter</taxon>
    </lineage>
</organism>
<sequence length="81" mass="9751">MDKFEFYLKKIETMFPEETTLNAGQYCKIKGICRTSFHKIIVENQLHKLPKFDFEEIERKNGTLYRNYSFNVFDVAKFLSK</sequence>
<proteinExistence type="predicted"/>
<comment type="caution">
    <text evidence="1">The sequence shown here is derived from an EMBL/GenBank/DDBJ whole genome shotgun (WGS) entry which is preliminary data.</text>
</comment>
<name>A0AAW7PTK3_9BACT</name>
<dbReference type="RefSeq" id="WP_301344751.1">
    <property type="nucleotide sequence ID" value="NZ_JAPZDB010000006.1"/>
</dbReference>
<evidence type="ECO:0000313" key="2">
    <source>
        <dbReference type="Proteomes" id="UP001171529"/>
    </source>
</evidence>
<evidence type="ECO:0008006" key="3">
    <source>
        <dbReference type="Google" id="ProtNLM"/>
    </source>
</evidence>
<protein>
    <recommendedName>
        <fullName evidence="3">DNA-binding protein</fullName>
    </recommendedName>
</protein>
<reference evidence="1" key="1">
    <citation type="submission" date="2022-12" db="EMBL/GenBank/DDBJ databases">
        <authorList>
            <person name="Uljanovas D."/>
        </authorList>
    </citation>
    <scope>NUCLEOTIDE SEQUENCE</scope>
    <source>
        <strain evidence="1">RCM39</strain>
    </source>
</reference>
<dbReference type="AlphaFoldDB" id="A0AAW7PTK3"/>
<accession>A0AAW7PTK3</accession>
<reference evidence="1" key="2">
    <citation type="journal article" date="2023" name="Microorganisms">
        <title>Genomic Characterization of Arcobacter butzleri Strains Isolated from Various Sources in Lithuania.</title>
        <authorList>
            <person name="Uljanovas D."/>
            <person name="Golz G."/>
            <person name="Fleischmann S."/>
            <person name="Kudirkiene E."/>
            <person name="Kasetiene N."/>
            <person name="Grineviciene A."/>
            <person name="Tamuleviciene E."/>
            <person name="Aksomaitiene J."/>
            <person name="Alter T."/>
            <person name="Malakauskas M."/>
        </authorList>
    </citation>
    <scope>NUCLEOTIDE SEQUENCE</scope>
    <source>
        <strain evidence="1">RCM39</strain>
    </source>
</reference>
<dbReference type="EMBL" id="JAPZDC010000007">
    <property type="protein sequence ID" value="MDN5064536.1"/>
    <property type="molecule type" value="Genomic_DNA"/>
</dbReference>
<gene>
    <name evidence="1" type="ORF">O8C91_10080</name>
</gene>
<dbReference type="Proteomes" id="UP001171529">
    <property type="component" value="Unassembled WGS sequence"/>
</dbReference>
<evidence type="ECO:0000313" key="1">
    <source>
        <dbReference type="EMBL" id="MDN5064536.1"/>
    </source>
</evidence>